<gene>
    <name evidence="2" type="ORF">E6H05_07655</name>
</gene>
<feature type="transmembrane region" description="Helical" evidence="1">
    <location>
        <begin position="182"/>
        <end position="200"/>
    </location>
</feature>
<feature type="transmembrane region" description="Helical" evidence="1">
    <location>
        <begin position="99"/>
        <end position="118"/>
    </location>
</feature>
<reference evidence="2 3" key="1">
    <citation type="journal article" date="2019" name="Nat. Microbiol.">
        <title>Mediterranean grassland soil C-N compound turnover is dependent on rainfall and depth, and is mediated by genomically divergent microorganisms.</title>
        <authorList>
            <person name="Diamond S."/>
            <person name="Andeer P.F."/>
            <person name="Li Z."/>
            <person name="Crits-Christoph A."/>
            <person name="Burstein D."/>
            <person name="Anantharaman K."/>
            <person name="Lane K.R."/>
            <person name="Thomas B.C."/>
            <person name="Pan C."/>
            <person name="Northen T.R."/>
            <person name="Banfield J.F."/>
        </authorList>
    </citation>
    <scope>NUCLEOTIDE SEQUENCE [LARGE SCALE GENOMIC DNA]</scope>
    <source>
        <strain evidence="2">NP_8</strain>
    </source>
</reference>
<evidence type="ECO:0000313" key="3">
    <source>
        <dbReference type="Proteomes" id="UP000318834"/>
    </source>
</evidence>
<feature type="transmembrane region" description="Helical" evidence="1">
    <location>
        <begin position="41"/>
        <end position="58"/>
    </location>
</feature>
<keyword evidence="1" id="KW-0472">Membrane</keyword>
<feature type="transmembrane region" description="Helical" evidence="1">
    <location>
        <begin position="156"/>
        <end position="176"/>
    </location>
</feature>
<feature type="transmembrane region" description="Helical" evidence="1">
    <location>
        <begin position="239"/>
        <end position="260"/>
    </location>
</feature>
<evidence type="ECO:0000313" key="2">
    <source>
        <dbReference type="EMBL" id="TMI74690.1"/>
    </source>
</evidence>
<protein>
    <recommendedName>
        <fullName evidence="4">Histidine kinase N-terminal 7TM region domain-containing protein</fullName>
    </recommendedName>
</protein>
<keyword evidence="1" id="KW-1133">Transmembrane helix</keyword>
<sequence length="409" mass="45230">MGADLTRTDLVLTWVGAGGVIAYTVYIHGQRSRSPLEARTLFLLYALGTLFLARGFYWLYDGPWLETLRFVPTTLLPLAATLFVEGLRRRHASPALKTFVAAGTLLFFGWNLLGLVLVQRGPFFRAFSVFALLTLAWLGWMLLARRRADLSPMENRFTDALTAVVACSLLLFATDFGLRPDWLPFRLGSLGGLLFVYACVRLSDAGDAGMRVLREFLGIGLRAVLVTASLLWLTREPSLEYGLALLAISTGFVLLFTIMGRLRALRIEQRDTSFSRWFLHADTSSLESFVESLRSLAVAEQHLILHGRDLDGYEEAPIVAQFDTEHPVWTVSALRSKVASQGGDLAGAEQLVELLESHQMSHAALLSERPVMLVLLHLPEVAGTSNPLLEIAVIQKCARLLHSRGTAHA</sequence>
<name>A0A537ITS9_9BACT</name>
<organism evidence="2 3">
    <name type="scientific">Candidatus Segetimicrobium genomatis</name>
    <dbReference type="NCBI Taxonomy" id="2569760"/>
    <lineage>
        <taxon>Bacteria</taxon>
        <taxon>Bacillati</taxon>
        <taxon>Candidatus Sysuimicrobiota</taxon>
        <taxon>Candidatus Sysuimicrobiia</taxon>
        <taxon>Candidatus Sysuimicrobiales</taxon>
        <taxon>Candidatus Segetimicrobiaceae</taxon>
        <taxon>Candidatus Segetimicrobium</taxon>
    </lineage>
</organism>
<feature type="transmembrane region" description="Helical" evidence="1">
    <location>
        <begin position="212"/>
        <end position="233"/>
    </location>
</feature>
<accession>A0A537ITS9</accession>
<dbReference type="EMBL" id="VBAP01000053">
    <property type="protein sequence ID" value="TMI74690.1"/>
    <property type="molecule type" value="Genomic_DNA"/>
</dbReference>
<dbReference type="AlphaFoldDB" id="A0A537ITS9"/>
<dbReference type="Proteomes" id="UP000318834">
    <property type="component" value="Unassembled WGS sequence"/>
</dbReference>
<keyword evidence="1" id="KW-0812">Transmembrane</keyword>
<proteinExistence type="predicted"/>
<comment type="caution">
    <text evidence="2">The sequence shown here is derived from an EMBL/GenBank/DDBJ whole genome shotgun (WGS) entry which is preliminary data.</text>
</comment>
<feature type="transmembrane region" description="Helical" evidence="1">
    <location>
        <begin position="70"/>
        <end position="87"/>
    </location>
</feature>
<evidence type="ECO:0008006" key="4">
    <source>
        <dbReference type="Google" id="ProtNLM"/>
    </source>
</evidence>
<evidence type="ECO:0000256" key="1">
    <source>
        <dbReference type="SAM" id="Phobius"/>
    </source>
</evidence>
<feature type="transmembrane region" description="Helical" evidence="1">
    <location>
        <begin position="12"/>
        <end position="29"/>
    </location>
</feature>
<feature type="transmembrane region" description="Helical" evidence="1">
    <location>
        <begin position="124"/>
        <end position="144"/>
    </location>
</feature>